<evidence type="ECO:0000313" key="5">
    <source>
        <dbReference type="Proteomes" id="UP000789342"/>
    </source>
</evidence>
<dbReference type="PANTHER" id="PTHR20930:SF0">
    <property type="entry name" value="PROTEIN ILRUN"/>
    <property type="match status" value="1"/>
</dbReference>
<dbReference type="SMART" id="SM00666">
    <property type="entry name" value="PB1"/>
    <property type="match status" value="1"/>
</dbReference>
<comment type="caution">
    <text evidence="4">The sequence shown here is derived from an EMBL/GenBank/DDBJ whole genome shotgun (WGS) entry which is preliminary data.</text>
</comment>
<dbReference type="Pfam" id="PF00564">
    <property type="entry name" value="PB1"/>
    <property type="match status" value="1"/>
</dbReference>
<dbReference type="InterPro" id="IPR009060">
    <property type="entry name" value="UBA-like_sf"/>
</dbReference>
<dbReference type="SMART" id="SM00165">
    <property type="entry name" value="UBA"/>
    <property type="match status" value="1"/>
</dbReference>
<dbReference type="AlphaFoldDB" id="A0A9N9BK75"/>
<sequence>MASIKVSYQNTVRRFLVPKTITWSELESNLRTLFSLPPTSFALSYTDEDGDVITLSSDLELQDIFSQVQQSTTLRFFLIPYNKKHEDNESNSKQVVDQPSQPSLHDSPNSQQLTVADSEPSSIPTPSSVKGKQKAEMSNDDNSDPSILDEQCNEEQTRAPFIDLATQFQKVIDKLRPMIEQQPQLIEQANNIMDQILRNIPVDIDQWTQWFNEKVAEAQRNFYNAINNEDDDEKQMSSAQQQSEELFFNPQNVINNNSTQHVNQVIYDFQNEQLVDKKTKEKLEILRSMGFYDDNRNKELLKIHQGNVERVVEILVEDSEYSVVDNEVQMVEI</sequence>
<evidence type="ECO:0000256" key="1">
    <source>
        <dbReference type="SAM" id="MobiDB-lite"/>
    </source>
</evidence>
<reference evidence="4" key="1">
    <citation type="submission" date="2021-06" db="EMBL/GenBank/DDBJ databases">
        <authorList>
            <person name="Kallberg Y."/>
            <person name="Tangrot J."/>
            <person name="Rosling A."/>
        </authorList>
    </citation>
    <scope>NUCLEOTIDE SEQUENCE</scope>
    <source>
        <strain evidence="4">CL551</strain>
    </source>
</reference>
<dbReference type="Gene3D" id="1.10.8.10">
    <property type="entry name" value="DNA helicase RuvA subunit, C-terminal domain"/>
    <property type="match status" value="1"/>
</dbReference>
<organism evidence="4 5">
    <name type="scientific">Acaulospora morrowiae</name>
    <dbReference type="NCBI Taxonomy" id="94023"/>
    <lineage>
        <taxon>Eukaryota</taxon>
        <taxon>Fungi</taxon>
        <taxon>Fungi incertae sedis</taxon>
        <taxon>Mucoromycota</taxon>
        <taxon>Glomeromycotina</taxon>
        <taxon>Glomeromycetes</taxon>
        <taxon>Diversisporales</taxon>
        <taxon>Acaulosporaceae</taxon>
        <taxon>Acaulospora</taxon>
    </lineage>
</organism>
<dbReference type="CDD" id="cd05992">
    <property type="entry name" value="PB1"/>
    <property type="match status" value="1"/>
</dbReference>
<protein>
    <submittedName>
        <fullName evidence="4">8486_t:CDS:1</fullName>
    </submittedName>
</protein>
<gene>
    <name evidence="4" type="ORF">AMORRO_LOCUS6360</name>
</gene>
<dbReference type="OrthoDB" id="1594986at2759"/>
<feature type="domain" description="PB1" evidence="3">
    <location>
        <begin position="1"/>
        <end position="81"/>
    </location>
</feature>
<feature type="compositionally biased region" description="Polar residues" evidence="1">
    <location>
        <begin position="91"/>
        <end position="130"/>
    </location>
</feature>
<evidence type="ECO:0000313" key="4">
    <source>
        <dbReference type="EMBL" id="CAG8568656.1"/>
    </source>
</evidence>
<proteinExistence type="predicted"/>
<name>A0A9N9BK75_9GLOM</name>
<accession>A0A9N9BK75</accession>
<dbReference type="InterPro" id="IPR015940">
    <property type="entry name" value="UBA"/>
</dbReference>
<dbReference type="PANTHER" id="PTHR20930">
    <property type="entry name" value="OVARIAN CARCINOMA ANTIGEN CA125-RELATED"/>
    <property type="match status" value="1"/>
</dbReference>
<dbReference type="InterPro" id="IPR053793">
    <property type="entry name" value="PB1-like"/>
</dbReference>
<evidence type="ECO:0000259" key="2">
    <source>
        <dbReference type="PROSITE" id="PS50030"/>
    </source>
</evidence>
<dbReference type="PROSITE" id="PS50030">
    <property type="entry name" value="UBA"/>
    <property type="match status" value="1"/>
</dbReference>
<dbReference type="SUPFAM" id="SSF54277">
    <property type="entry name" value="CAD &amp; PB1 domains"/>
    <property type="match status" value="1"/>
</dbReference>
<dbReference type="PROSITE" id="PS51745">
    <property type="entry name" value="PB1"/>
    <property type="match status" value="1"/>
</dbReference>
<feature type="region of interest" description="Disordered" evidence="1">
    <location>
        <begin position="87"/>
        <end position="148"/>
    </location>
</feature>
<evidence type="ECO:0000259" key="3">
    <source>
        <dbReference type="PROSITE" id="PS51745"/>
    </source>
</evidence>
<feature type="domain" description="UBA" evidence="2">
    <location>
        <begin position="274"/>
        <end position="318"/>
    </location>
</feature>
<dbReference type="InterPro" id="IPR000270">
    <property type="entry name" value="PB1_dom"/>
</dbReference>
<dbReference type="Proteomes" id="UP000789342">
    <property type="component" value="Unassembled WGS sequence"/>
</dbReference>
<dbReference type="Gene3D" id="3.10.20.90">
    <property type="entry name" value="Phosphatidylinositol 3-kinase Catalytic Subunit, Chain A, domain 1"/>
    <property type="match status" value="1"/>
</dbReference>
<dbReference type="EMBL" id="CAJVPV010004206">
    <property type="protein sequence ID" value="CAG8568656.1"/>
    <property type="molecule type" value="Genomic_DNA"/>
</dbReference>
<keyword evidence="5" id="KW-1185">Reference proteome</keyword>
<dbReference type="SUPFAM" id="SSF46934">
    <property type="entry name" value="UBA-like"/>
    <property type="match status" value="1"/>
</dbReference>